<dbReference type="Proteomes" id="UP000294558">
    <property type="component" value="Unassembled WGS sequence"/>
</dbReference>
<feature type="transmembrane region" description="Helical" evidence="1">
    <location>
        <begin position="140"/>
        <end position="161"/>
    </location>
</feature>
<keyword evidence="1" id="KW-0812">Transmembrane</keyword>
<feature type="transmembrane region" description="Helical" evidence="1">
    <location>
        <begin position="12"/>
        <end position="29"/>
    </location>
</feature>
<dbReference type="RefSeq" id="WP_133868396.1">
    <property type="nucleotide sequence ID" value="NZ_SOAU01000001.1"/>
</dbReference>
<feature type="transmembrane region" description="Helical" evidence="1">
    <location>
        <begin position="36"/>
        <end position="53"/>
    </location>
</feature>
<keyword evidence="1" id="KW-0472">Membrane</keyword>
<sequence length="176" mass="18430">MLAALLHSPLPRLIPIGMILLALQKTLFVELQPFGVILQLVLAFAASAGAAGGSERGALAGFVLGIMFDLAIGTPLGSSSIAMGLAAWVAGMVHLIRIDATWWISAIFVGVGAAVGETSVPVIRRFTGEEDAFVPEMWTIVPVVAVSSAIMSIAFVPLARWSLGLARPEWKVPVDA</sequence>
<feature type="transmembrane region" description="Helical" evidence="1">
    <location>
        <begin position="59"/>
        <end position="88"/>
    </location>
</feature>
<proteinExistence type="predicted"/>
<comment type="caution">
    <text evidence="2">The sequence shown here is derived from an EMBL/GenBank/DDBJ whole genome shotgun (WGS) entry which is preliminary data.</text>
</comment>
<reference evidence="2 3" key="1">
    <citation type="submission" date="2019-03" db="EMBL/GenBank/DDBJ databases">
        <title>Sequencing the genomes of 1000 actinobacteria strains.</title>
        <authorList>
            <person name="Klenk H.-P."/>
        </authorList>
    </citation>
    <scope>NUCLEOTIDE SEQUENCE [LARGE SCALE GENOMIC DNA]</scope>
    <source>
        <strain evidence="2 3">DSM 18936</strain>
    </source>
</reference>
<keyword evidence="3" id="KW-1185">Reference proteome</keyword>
<keyword evidence="1" id="KW-1133">Transmembrane helix</keyword>
<dbReference type="EMBL" id="SOAU01000001">
    <property type="protein sequence ID" value="TDT15989.1"/>
    <property type="molecule type" value="Genomic_DNA"/>
</dbReference>
<evidence type="ECO:0000313" key="2">
    <source>
        <dbReference type="EMBL" id="TDT15989.1"/>
    </source>
</evidence>
<accession>A0A4R7HZL1</accession>
<name>A0A4R7HZL1_9ACTN</name>
<gene>
    <name evidence="2" type="ORF">BDK89_1571</name>
</gene>
<evidence type="ECO:0000256" key="1">
    <source>
        <dbReference type="SAM" id="Phobius"/>
    </source>
</evidence>
<feature type="transmembrane region" description="Helical" evidence="1">
    <location>
        <begin position="100"/>
        <end position="120"/>
    </location>
</feature>
<dbReference type="AlphaFoldDB" id="A0A4R7HZL1"/>
<protein>
    <submittedName>
        <fullName evidence="2">Rod shape-determining protein MreD</fullName>
    </submittedName>
</protein>
<organism evidence="2 3">
    <name type="scientific">Ilumatobacter fluminis</name>
    <dbReference type="NCBI Taxonomy" id="467091"/>
    <lineage>
        <taxon>Bacteria</taxon>
        <taxon>Bacillati</taxon>
        <taxon>Actinomycetota</taxon>
        <taxon>Acidimicrobiia</taxon>
        <taxon>Acidimicrobiales</taxon>
        <taxon>Ilumatobacteraceae</taxon>
        <taxon>Ilumatobacter</taxon>
    </lineage>
</organism>
<dbReference type="OrthoDB" id="5243790at2"/>
<evidence type="ECO:0000313" key="3">
    <source>
        <dbReference type="Proteomes" id="UP000294558"/>
    </source>
</evidence>